<dbReference type="Gene3D" id="3.40.50.150">
    <property type="entry name" value="Vaccinia Virus protein VP39"/>
    <property type="match status" value="1"/>
</dbReference>
<evidence type="ECO:0000313" key="3">
    <source>
        <dbReference type="Proteomes" id="UP000606730"/>
    </source>
</evidence>
<evidence type="ECO:0000313" key="2">
    <source>
        <dbReference type="EMBL" id="GGE39046.1"/>
    </source>
</evidence>
<protein>
    <recommendedName>
        <fullName evidence="1">Methyltransferase type 11 domain-containing protein</fullName>
    </recommendedName>
</protein>
<dbReference type="EMBL" id="BMKN01000001">
    <property type="protein sequence ID" value="GGE39046.1"/>
    <property type="molecule type" value="Genomic_DNA"/>
</dbReference>
<dbReference type="CDD" id="cd02440">
    <property type="entry name" value="AdoMet_MTases"/>
    <property type="match status" value="1"/>
</dbReference>
<dbReference type="InterPro" id="IPR029063">
    <property type="entry name" value="SAM-dependent_MTases_sf"/>
</dbReference>
<feature type="domain" description="Methyltransferase type 11" evidence="1">
    <location>
        <begin position="43"/>
        <end position="137"/>
    </location>
</feature>
<organism evidence="2 3">
    <name type="scientific">Actibacterium pelagium</name>
    <dbReference type="NCBI Taxonomy" id="2029103"/>
    <lineage>
        <taxon>Bacteria</taxon>
        <taxon>Pseudomonadati</taxon>
        <taxon>Pseudomonadota</taxon>
        <taxon>Alphaproteobacteria</taxon>
        <taxon>Rhodobacterales</taxon>
        <taxon>Roseobacteraceae</taxon>
        <taxon>Actibacterium</taxon>
    </lineage>
</organism>
<comment type="caution">
    <text evidence="2">The sequence shown here is derived from an EMBL/GenBank/DDBJ whole genome shotgun (WGS) entry which is preliminary data.</text>
</comment>
<gene>
    <name evidence="2" type="ORF">GCM10011517_03500</name>
</gene>
<dbReference type="SUPFAM" id="SSF53335">
    <property type="entry name" value="S-adenosyl-L-methionine-dependent methyltransferases"/>
    <property type="match status" value="1"/>
</dbReference>
<reference evidence="2" key="1">
    <citation type="journal article" date="2014" name="Int. J. Syst. Evol. Microbiol.">
        <title>Complete genome sequence of Corynebacterium casei LMG S-19264T (=DSM 44701T), isolated from a smear-ripened cheese.</title>
        <authorList>
            <consortium name="US DOE Joint Genome Institute (JGI-PGF)"/>
            <person name="Walter F."/>
            <person name="Albersmeier A."/>
            <person name="Kalinowski J."/>
            <person name="Ruckert C."/>
        </authorList>
    </citation>
    <scope>NUCLEOTIDE SEQUENCE</scope>
    <source>
        <strain evidence="2">CGMCC 1.16012</strain>
    </source>
</reference>
<name>A0A917AAI3_9RHOB</name>
<accession>A0A917AAI3</accession>
<dbReference type="Pfam" id="PF08241">
    <property type="entry name" value="Methyltransf_11"/>
    <property type="match status" value="1"/>
</dbReference>
<keyword evidence="3" id="KW-1185">Reference proteome</keyword>
<evidence type="ECO:0000259" key="1">
    <source>
        <dbReference type="Pfam" id="PF08241"/>
    </source>
</evidence>
<sequence>MADAAFWDRIARKYAARPISNMDAYEYTLGRTKSYLRETDRVLELGCGSASTALLLAPGVGHITATDISPEMVQIGREKAQAEGVENIDNIVAGVGDPALGDNYDAVLALNLLHLTDNPKQAIDECYRMVAPGGLFISKTPCLEGLFGLLRLPGAVMHALGKWPKVQFISQRRLDEMMTAAGFEIIESGNDAGKSPPSRYIVARKPIH</sequence>
<reference evidence="2" key="2">
    <citation type="submission" date="2020-09" db="EMBL/GenBank/DDBJ databases">
        <authorList>
            <person name="Sun Q."/>
            <person name="Zhou Y."/>
        </authorList>
    </citation>
    <scope>NUCLEOTIDE SEQUENCE</scope>
    <source>
        <strain evidence="2">CGMCC 1.16012</strain>
    </source>
</reference>
<dbReference type="GO" id="GO:0008757">
    <property type="term" value="F:S-adenosylmethionine-dependent methyltransferase activity"/>
    <property type="evidence" value="ECO:0007669"/>
    <property type="project" value="InterPro"/>
</dbReference>
<dbReference type="RefSeq" id="WP_095596719.1">
    <property type="nucleotide sequence ID" value="NZ_BMKN01000001.1"/>
</dbReference>
<dbReference type="InterPro" id="IPR013216">
    <property type="entry name" value="Methyltransf_11"/>
</dbReference>
<dbReference type="PANTHER" id="PTHR43861">
    <property type="entry name" value="TRANS-ACONITATE 2-METHYLTRANSFERASE-RELATED"/>
    <property type="match status" value="1"/>
</dbReference>
<proteinExistence type="predicted"/>
<dbReference type="AlphaFoldDB" id="A0A917AAI3"/>
<dbReference type="PANTHER" id="PTHR43861:SF1">
    <property type="entry name" value="TRANS-ACONITATE 2-METHYLTRANSFERASE"/>
    <property type="match status" value="1"/>
</dbReference>
<dbReference type="Proteomes" id="UP000606730">
    <property type="component" value="Unassembled WGS sequence"/>
</dbReference>
<dbReference type="OrthoDB" id="5642573at2"/>